<dbReference type="Gene3D" id="3.40.190.10">
    <property type="entry name" value="Periplasmic binding protein-like II"/>
    <property type="match status" value="1"/>
</dbReference>
<sequence length="326" mass="34321">MIQKHFKQVALALALLCVAAPGVTLAQQWPTKPVTFVSPFPPGGSVDPLARLFAAKLSDALGQQFIVENRTGASGSIGTGYVAKAAPDGYTFVFVFDTHAVNPSLLPKMTFDTLKDLSPVMLVGTAPMALGTAANKPYKNFSEFVAAAKAKPDSLSYGSVGSGSLGHLTMTLVQKAGNFKVIHIPYKGGGPMSADILGGQIESGIGSVAVLANHIKGGKMRALAVTGETRSTSMPDVPTMAEQGFPGFSAVAWWAVFAPAGTPQPIIDKLNAEMAKIAKDPAVNKQLTETLGIDLKLSSPQELQKWTVTEMDRWAKVIKENGIKPD</sequence>
<keyword evidence="2" id="KW-0732">Signal</keyword>
<dbReference type="AlphaFoldDB" id="A0A953T7L2"/>
<evidence type="ECO:0000256" key="2">
    <source>
        <dbReference type="SAM" id="SignalP"/>
    </source>
</evidence>
<dbReference type="Pfam" id="PF03401">
    <property type="entry name" value="TctC"/>
    <property type="match status" value="1"/>
</dbReference>
<dbReference type="SUPFAM" id="SSF53850">
    <property type="entry name" value="Periplasmic binding protein-like II"/>
    <property type="match status" value="1"/>
</dbReference>
<evidence type="ECO:0000313" key="3">
    <source>
        <dbReference type="EMBL" id="MBZ1350809.1"/>
    </source>
</evidence>
<accession>A0A953T7L2</accession>
<name>A0A953T7L2_9BURK</name>
<evidence type="ECO:0000313" key="4">
    <source>
        <dbReference type="Proteomes" id="UP000739565"/>
    </source>
</evidence>
<evidence type="ECO:0000256" key="1">
    <source>
        <dbReference type="ARBA" id="ARBA00006987"/>
    </source>
</evidence>
<keyword evidence="4" id="KW-1185">Reference proteome</keyword>
<organism evidence="3 4">
    <name type="scientific">Zwartia hollandica</name>
    <dbReference type="NCBI Taxonomy" id="324606"/>
    <lineage>
        <taxon>Bacteria</taxon>
        <taxon>Pseudomonadati</taxon>
        <taxon>Pseudomonadota</taxon>
        <taxon>Betaproteobacteria</taxon>
        <taxon>Burkholderiales</taxon>
        <taxon>Alcaligenaceae</taxon>
        <taxon>Zwartia</taxon>
    </lineage>
</organism>
<dbReference type="Proteomes" id="UP000739565">
    <property type="component" value="Unassembled WGS sequence"/>
</dbReference>
<dbReference type="CDD" id="cd13578">
    <property type="entry name" value="PBP2_Bug27"/>
    <property type="match status" value="1"/>
</dbReference>
<gene>
    <name evidence="3" type="ORF">KZZ10_09140</name>
</gene>
<dbReference type="InterPro" id="IPR005064">
    <property type="entry name" value="BUG"/>
</dbReference>
<feature type="chain" id="PRO_5037568551" evidence="2">
    <location>
        <begin position="27"/>
        <end position="326"/>
    </location>
</feature>
<dbReference type="PANTHER" id="PTHR42928">
    <property type="entry name" value="TRICARBOXYLATE-BINDING PROTEIN"/>
    <property type="match status" value="1"/>
</dbReference>
<proteinExistence type="inferred from homology"/>
<comment type="caution">
    <text evidence="3">The sequence shown here is derived from an EMBL/GenBank/DDBJ whole genome shotgun (WGS) entry which is preliminary data.</text>
</comment>
<comment type="similarity">
    <text evidence="1">Belongs to the UPF0065 (bug) family.</text>
</comment>
<dbReference type="PIRSF" id="PIRSF017082">
    <property type="entry name" value="YflP"/>
    <property type="match status" value="1"/>
</dbReference>
<dbReference type="RefSeq" id="WP_259661216.1">
    <property type="nucleotide sequence ID" value="NZ_JAHXRI010000007.1"/>
</dbReference>
<dbReference type="EMBL" id="JAHXRI010000007">
    <property type="protein sequence ID" value="MBZ1350809.1"/>
    <property type="molecule type" value="Genomic_DNA"/>
</dbReference>
<dbReference type="PANTHER" id="PTHR42928:SF5">
    <property type="entry name" value="BLR1237 PROTEIN"/>
    <property type="match status" value="1"/>
</dbReference>
<reference evidence="3" key="1">
    <citation type="submission" date="2021-07" db="EMBL/GenBank/DDBJ databases">
        <title>New genus and species of the family Alcaligenaceae.</title>
        <authorList>
            <person name="Hahn M.W."/>
        </authorList>
    </citation>
    <scope>NUCLEOTIDE SEQUENCE</scope>
    <source>
        <strain evidence="3">LF4-65</strain>
    </source>
</reference>
<feature type="signal peptide" evidence="2">
    <location>
        <begin position="1"/>
        <end position="26"/>
    </location>
</feature>
<dbReference type="InterPro" id="IPR042100">
    <property type="entry name" value="Bug_dom1"/>
</dbReference>
<protein>
    <submittedName>
        <fullName evidence="3">Tripartite tricarboxylate transporter substrate binding protein</fullName>
    </submittedName>
</protein>
<dbReference type="Gene3D" id="3.40.190.150">
    <property type="entry name" value="Bordetella uptake gene, domain 1"/>
    <property type="match status" value="1"/>
</dbReference>